<organism evidence="1">
    <name type="scientific">Sheuella amnicola</name>
    <dbReference type="NCBI Taxonomy" id="2707330"/>
    <lineage>
        <taxon>Bacteria</taxon>
        <taxon>Pseudomonadati</taxon>
        <taxon>Pseudomonadota</taxon>
        <taxon>Betaproteobacteria</taxon>
        <taxon>Burkholderiales</taxon>
        <taxon>Alcaligenaceae</taxon>
        <taxon>Sheuella</taxon>
    </lineage>
</organism>
<proteinExistence type="predicted"/>
<gene>
    <name evidence="1" type="ORF">G3I67_03640</name>
</gene>
<reference evidence="1" key="1">
    <citation type="submission" date="2020-02" db="EMBL/GenBank/DDBJ databases">
        <authorList>
            <person name="Chen W.-M."/>
        </authorList>
    </citation>
    <scope>NUCLEOTIDE SEQUENCE</scope>
    <source>
        <strain evidence="1">NBD-18</strain>
    </source>
</reference>
<dbReference type="EMBL" id="JAAGRN010000002">
    <property type="protein sequence ID" value="NDY82319.1"/>
    <property type="molecule type" value="Genomic_DNA"/>
</dbReference>
<accession>A0A6B2QYW4</accession>
<sequence length="170" mass="19372">MYEANTVSITDSELAALVSGEQSDDDFWENLQELHDQLMGDSEVNGFRVTDGLPRFRASVDDEEIAFDDLDVDYSESKNTQRVTPKLGAHVLVFEKWSERGTLTCELKHGLDKKKLDLSATAFTLPTGEVRYVVEPYYEDHDFVFGDSWTEVTRTYIVTTDSFIIELNRA</sequence>
<dbReference type="RefSeq" id="WP_163651626.1">
    <property type="nucleotide sequence ID" value="NZ_JAAGRN010000002.1"/>
</dbReference>
<comment type="caution">
    <text evidence="1">The sequence shown here is derived from an EMBL/GenBank/DDBJ whole genome shotgun (WGS) entry which is preliminary data.</text>
</comment>
<protein>
    <submittedName>
        <fullName evidence="1">Uncharacterized protein</fullName>
    </submittedName>
</protein>
<evidence type="ECO:0000313" key="1">
    <source>
        <dbReference type="EMBL" id="NDY82319.1"/>
    </source>
</evidence>
<name>A0A6B2QYW4_9BURK</name>
<dbReference type="AlphaFoldDB" id="A0A6B2QYW4"/>